<dbReference type="GO" id="GO:0003729">
    <property type="term" value="F:mRNA binding"/>
    <property type="evidence" value="ECO:0000318"/>
    <property type="project" value="GO_Central"/>
</dbReference>
<evidence type="ECO:0000259" key="4">
    <source>
        <dbReference type="PROSITE" id="PS50102"/>
    </source>
</evidence>
<name>E3KKL6_PUCGT</name>
<feature type="domain" description="RRM" evidence="4">
    <location>
        <begin position="166"/>
        <end position="239"/>
    </location>
</feature>
<dbReference type="InterPro" id="IPR012677">
    <property type="entry name" value="Nucleotide-bd_a/b_plait_sf"/>
</dbReference>
<feature type="region of interest" description="Disordered" evidence="3">
    <location>
        <begin position="87"/>
        <end position="106"/>
    </location>
</feature>
<dbReference type="CDD" id="cd12276">
    <property type="entry name" value="RRM2_MEI2_EAR1_like"/>
    <property type="match status" value="1"/>
</dbReference>
<proteinExistence type="predicted"/>
<dbReference type="eggNOG" id="KOG4660">
    <property type="taxonomic scope" value="Eukaryota"/>
</dbReference>
<dbReference type="InParanoid" id="E3KKL6"/>
<keyword evidence="6" id="KW-1185">Reference proteome</keyword>
<keyword evidence="1 2" id="KW-0694">RNA-binding</keyword>
<feature type="compositionally biased region" description="Basic and acidic residues" evidence="3">
    <location>
        <begin position="337"/>
        <end position="350"/>
    </location>
</feature>
<feature type="compositionally biased region" description="Low complexity" evidence="3">
    <location>
        <begin position="618"/>
        <end position="653"/>
    </location>
</feature>
<dbReference type="AlphaFoldDB" id="E3KKL6"/>
<dbReference type="KEGG" id="pgr:PGTG_10312"/>
<dbReference type="Pfam" id="PF00076">
    <property type="entry name" value="RRM_1"/>
    <property type="match status" value="2"/>
</dbReference>
<accession>E3KKL6</accession>
<dbReference type="EMBL" id="DS178292">
    <property type="protein sequence ID" value="EFP84841.2"/>
    <property type="molecule type" value="Genomic_DNA"/>
</dbReference>
<dbReference type="RefSeq" id="XP_003329260.2">
    <property type="nucleotide sequence ID" value="XM_003329212.2"/>
</dbReference>
<dbReference type="Gene3D" id="3.30.70.330">
    <property type="match status" value="2"/>
</dbReference>
<dbReference type="PANTHER" id="PTHR23189">
    <property type="entry name" value="RNA RECOGNITION MOTIF-CONTAINING"/>
    <property type="match status" value="1"/>
</dbReference>
<dbReference type="CDD" id="cd12524">
    <property type="entry name" value="RRM1_MEI2_like"/>
    <property type="match status" value="1"/>
</dbReference>
<evidence type="ECO:0000313" key="5">
    <source>
        <dbReference type="EMBL" id="EFP84841.2"/>
    </source>
</evidence>
<feature type="compositionally biased region" description="Basic and acidic residues" evidence="3">
    <location>
        <begin position="361"/>
        <end position="374"/>
    </location>
</feature>
<gene>
    <name evidence="5" type="ORF">PGTG_10312</name>
</gene>
<dbReference type="InterPro" id="IPR035979">
    <property type="entry name" value="RBD_domain_sf"/>
</dbReference>
<feature type="region of interest" description="Disordered" evidence="3">
    <location>
        <begin position="525"/>
        <end position="565"/>
    </location>
</feature>
<dbReference type="Proteomes" id="UP000008783">
    <property type="component" value="Unassembled WGS sequence"/>
</dbReference>
<reference key="1">
    <citation type="submission" date="2007-01" db="EMBL/GenBank/DDBJ databases">
        <title>The Genome Sequence of Puccinia graminis f. sp. tritici Strain CRL 75-36-700-3.</title>
        <authorList>
            <consortium name="The Broad Institute Genome Sequencing Platform"/>
            <person name="Birren B."/>
            <person name="Lander E."/>
            <person name="Galagan J."/>
            <person name="Nusbaum C."/>
            <person name="Devon K."/>
            <person name="Cuomo C."/>
            <person name="Jaffe D."/>
            <person name="Butler J."/>
            <person name="Alvarez P."/>
            <person name="Gnerre S."/>
            <person name="Grabherr M."/>
            <person name="Mauceli E."/>
            <person name="Brockman W."/>
            <person name="Young S."/>
            <person name="LaButti K."/>
            <person name="Sykes S."/>
            <person name="DeCaprio D."/>
            <person name="Crawford M."/>
            <person name="Koehrsen M."/>
            <person name="Engels R."/>
            <person name="Montgomery P."/>
            <person name="Pearson M."/>
            <person name="Howarth C."/>
            <person name="Larson L."/>
            <person name="White J."/>
            <person name="Zeng Q."/>
            <person name="Kodira C."/>
            <person name="Yandava C."/>
            <person name="Alvarado L."/>
            <person name="O'Leary S."/>
            <person name="Szabo L."/>
            <person name="Dean R."/>
            <person name="Schein J."/>
        </authorList>
    </citation>
    <scope>NUCLEOTIDE SEQUENCE</scope>
    <source>
        <strain>CRL 75-36-700-3</strain>
    </source>
</reference>
<reference evidence="6" key="2">
    <citation type="journal article" date="2011" name="Proc. Natl. Acad. Sci. U.S.A.">
        <title>Obligate biotrophy features unraveled by the genomic analysis of rust fungi.</title>
        <authorList>
            <person name="Duplessis S."/>
            <person name="Cuomo C.A."/>
            <person name="Lin Y.-C."/>
            <person name="Aerts A."/>
            <person name="Tisserant E."/>
            <person name="Veneault-Fourrey C."/>
            <person name="Joly D.L."/>
            <person name="Hacquard S."/>
            <person name="Amselem J."/>
            <person name="Cantarel B.L."/>
            <person name="Chiu R."/>
            <person name="Coutinho P.M."/>
            <person name="Feau N."/>
            <person name="Field M."/>
            <person name="Frey P."/>
            <person name="Gelhaye E."/>
            <person name="Goldberg J."/>
            <person name="Grabherr M.G."/>
            <person name="Kodira C.D."/>
            <person name="Kohler A."/>
            <person name="Kuees U."/>
            <person name="Lindquist E.A."/>
            <person name="Lucas S.M."/>
            <person name="Mago R."/>
            <person name="Mauceli E."/>
            <person name="Morin E."/>
            <person name="Murat C."/>
            <person name="Pangilinan J.L."/>
            <person name="Park R."/>
            <person name="Pearson M."/>
            <person name="Quesneville H."/>
            <person name="Rouhier N."/>
            <person name="Sakthikumar S."/>
            <person name="Salamov A.A."/>
            <person name="Schmutz J."/>
            <person name="Selles B."/>
            <person name="Shapiro H."/>
            <person name="Tanguay P."/>
            <person name="Tuskan G.A."/>
            <person name="Henrissat B."/>
            <person name="Van de Peer Y."/>
            <person name="Rouze P."/>
            <person name="Ellis J.G."/>
            <person name="Dodds P.N."/>
            <person name="Schein J.E."/>
            <person name="Zhong S."/>
            <person name="Hamelin R.C."/>
            <person name="Grigoriev I.V."/>
            <person name="Szabo L.J."/>
            <person name="Martin F."/>
        </authorList>
    </citation>
    <scope>NUCLEOTIDE SEQUENCE [LARGE SCALE GENOMIC DNA]</scope>
    <source>
        <strain evidence="6">CRL 75-36-700-3 / race SCCL</strain>
    </source>
</reference>
<feature type="compositionally biased region" description="Basic residues" evidence="3">
    <location>
        <begin position="20"/>
        <end position="39"/>
    </location>
</feature>
<feature type="compositionally biased region" description="Low complexity" evidence="3">
    <location>
        <begin position="385"/>
        <end position="398"/>
    </location>
</feature>
<feature type="compositionally biased region" description="Pro residues" evidence="3">
    <location>
        <begin position="608"/>
        <end position="617"/>
    </location>
</feature>
<dbReference type="HOGENOM" id="CLU_026174_0_0_1"/>
<evidence type="ECO:0000256" key="3">
    <source>
        <dbReference type="SAM" id="MobiDB-lite"/>
    </source>
</evidence>
<feature type="region of interest" description="Disordered" evidence="3">
    <location>
        <begin position="1"/>
        <end position="66"/>
    </location>
</feature>
<dbReference type="SUPFAM" id="SSF54928">
    <property type="entry name" value="RNA-binding domain, RBD"/>
    <property type="match status" value="1"/>
</dbReference>
<organism evidence="5 6">
    <name type="scientific">Puccinia graminis f. sp. tritici (strain CRL 75-36-700-3 / race SCCL)</name>
    <name type="common">Black stem rust fungus</name>
    <dbReference type="NCBI Taxonomy" id="418459"/>
    <lineage>
        <taxon>Eukaryota</taxon>
        <taxon>Fungi</taxon>
        <taxon>Dikarya</taxon>
        <taxon>Basidiomycota</taxon>
        <taxon>Pucciniomycotina</taxon>
        <taxon>Pucciniomycetes</taxon>
        <taxon>Pucciniales</taxon>
        <taxon>Pucciniaceae</taxon>
        <taxon>Puccinia</taxon>
    </lineage>
</organism>
<protein>
    <recommendedName>
        <fullName evidence="4">RRM domain-containing protein</fullName>
    </recommendedName>
</protein>
<dbReference type="GeneID" id="10526815"/>
<evidence type="ECO:0000256" key="2">
    <source>
        <dbReference type="PROSITE-ProRule" id="PRU00176"/>
    </source>
</evidence>
<evidence type="ECO:0000256" key="1">
    <source>
        <dbReference type="ARBA" id="ARBA00022884"/>
    </source>
</evidence>
<feature type="domain" description="RRM" evidence="4">
    <location>
        <begin position="255"/>
        <end position="330"/>
    </location>
</feature>
<dbReference type="VEuPathDB" id="FungiDB:PGTG_10312"/>
<dbReference type="SMART" id="SM00360">
    <property type="entry name" value="RRM"/>
    <property type="match status" value="2"/>
</dbReference>
<dbReference type="GO" id="GO:0016607">
    <property type="term" value="C:nuclear speck"/>
    <property type="evidence" value="ECO:0000318"/>
    <property type="project" value="GO_Central"/>
</dbReference>
<feature type="compositionally biased region" description="Gly residues" evidence="3">
    <location>
        <begin position="43"/>
        <end position="64"/>
    </location>
</feature>
<dbReference type="GO" id="GO:0000381">
    <property type="term" value="P:regulation of alternative mRNA splicing, via spliceosome"/>
    <property type="evidence" value="ECO:0000318"/>
    <property type="project" value="GO_Central"/>
</dbReference>
<feature type="region of interest" description="Disordered" evidence="3">
    <location>
        <begin position="336"/>
        <end position="408"/>
    </location>
</feature>
<dbReference type="InterPro" id="IPR034453">
    <property type="entry name" value="MEI2-like_RRM1"/>
</dbReference>
<feature type="region of interest" description="Disordered" evidence="3">
    <location>
        <begin position="432"/>
        <end position="468"/>
    </location>
</feature>
<dbReference type="PROSITE" id="PS50102">
    <property type="entry name" value="RRM"/>
    <property type="match status" value="2"/>
</dbReference>
<feature type="region of interest" description="Disordered" evidence="3">
    <location>
        <begin position="580"/>
        <end position="674"/>
    </location>
</feature>
<sequence length="698" mass="75821">MSRHHPYSGYDESTPAGPAGHRKGGHGSRGHQHQHHSRANNHGGRGGARGGGGGGGGGRRGYGAGNQNADVGYQALHSAAPAHEFGFDRLSPPVSAGPPRGPALKNFKHRPNPNKGFNHLNHHHHNFHHNQNHQNYHKLKNFAKADLAGERELSIDERIQRERPCRTLFVRNVKYETDSQEVREKFEEMGEIKIFFDLISTRGMAFITYYDLRAATMAKERLQGTDVSGRPIDVHYSLPKDNELERRCDRDKNQATLFLSITDGHRPINDSELRNKFETYGEIRSIKPFKDSPYQRFVEYWDTRACESAHDSLDGSQYLGGTLELKFSWDTGMVPKGRPDWRAGQDEDRTGFSGPDEGPDYYEHDDRASYEDYGRQNGHQNGAGSQDRYSQQSYNSSSTNPGGGAFGKQIDEQRLDQAHKVQELLASLTKAGADGHLNNGNASRPAATVVNNYPSEPSGPKPMSQSGFTMSNPLPSNFVPNYPSYPVGQPTEYNASLAAPTNPGTQNYNQLAQIMGQLSSFSAVPLQQPSLSNPTPPPPPTYPSTINEDPRRLSGSGNPSTPLGLPASVLALLQQNRATAAGGGATNNSSPIVPTNPAQPPASSYTPPSQPPGPSIPTAPRAMQAAAAIASLSSASSLPLPSSLARTPSLPSPHFFNDSTPPVAANGSSPHPQAAVQQLLALLQQPQQQNQHQHHQQP</sequence>
<evidence type="ECO:0000313" key="6">
    <source>
        <dbReference type="Proteomes" id="UP000008783"/>
    </source>
</evidence>
<dbReference type="OrthoDB" id="439808at2759"/>
<dbReference type="InterPro" id="IPR000504">
    <property type="entry name" value="RRM_dom"/>
</dbReference>